<proteinExistence type="predicted"/>
<dbReference type="AlphaFoldDB" id="A0A6M3L2F3"/>
<protein>
    <submittedName>
        <fullName evidence="1">Uncharacterized protein</fullName>
    </submittedName>
</protein>
<accession>A0A6M3L2F3</accession>
<evidence type="ECO:0000313" key="1">
    <source>
        <dbReference type="EMBL" id="QJA88746.1"/>
    </source>
</evidence>
<gene>
    <name evidence="1" type="ORF">MM415B02695_0001</name>
</gene>
<dbReference type="EMBL" id="MT142802">
    <property type="protein sequence ID" value="QJA88746.1"/>
    <property type="molecule type" value="Genomic_DNA"/>
</dbReference>
<organism evidence="1">
    <name type="scientific">viral metagenome</name>
    <dbReference type="NCBI Taxonomy" id="1070528"/>
    <lineage>
        <taxon>unclassified sequences</taxon>
        <taxon>metagenomes</taxon>
        <taxon>organismal metagenomes</taxon>
    </lineage>
</organism>
<sequence>MKVSFKVQYGDEIPETFNSTDRDEFLNKHPEFKEVAPLHGYIKIYDGVNVVWTDIHIAP</sequence>
<reference evidence="1" key="1">
    <citation type="submission" date="2020-03" db="EMBL/GenBank/DDBJ databases">
        <title>The deep terrestrial virosphere.</title>
        <authorList>
            <person name="Holmfeldt K."/>
            <person name="Nilsson E."/>
            <person name="Simone D."/>
            <person name="Lopez-Fernandez M."/>
            <person name="Wu X."/>
            <person name="de Brujin I."/>
            <person name="Lundin D."/>
            <person name="Andersson A."/>
            <person name="Bertilsson S."/>
            <person name="Dopson M."/>
        </authorList>
    </citation>
    <scope>NUCLEOTIDE SEQUENCE</scope>
    <source>
        <strain evidence="1">MM415B02695</strain>
    </source>
</reference>
<name>A0A6M3L2F3_9ZZZZ</name>